<keyword evidence="3" id="KW-1185">Reference proteome</keyword>
<dbReference type="SUPFAM" id="SSF52833">
    <property type="entry name" value="Thioredoxin-like"/>
    <property type="match status" value="1"/>
</dbReference>
<dbReference type="InterPro" id="IPR008969">
    <property type="entry name" value="CarboxyPept-like_regulatory"/>
</dbReference>
<dbReference type="AlphaFoldDB" id="A0A517Z1D7"/>
<dbReference type="Proteomes" id="UP000320496">
    <property type="component" value="Chromosome"/>
</dbReference>
<dbReference type="Gene3D" id="2.60.40.1120">
    <property type="entry name" value="Carboxypeptidase-like, regulatory domain"/>
    <property type="match status" value="2"/>
</dbReference>
<name>A0A517Z1D7_9PLAN</name>
<feature type="signal peptide" evidence="1">
    <location>
        <begin position="1"/>
        <end position="30"/>
    </location>
</feature>
<gene>
    <name evidence="2" type="ORF">Mal4_05230</name>
</gene>
<dbReference type="InterPro" id="IPR036249">
    <property type="entry name" value="Thioredoxin-like_sf"/>
</dbReference>
<evidence type="ECO:0000256" key="1">
    <source>
        <dbReference type="SAM" id="SignalP"/>
    </source>
</evidence>
<reference evidence="2 3" key="1">
    <citation type="submission" date="2019-02" db="EMBL/GenBank/DDBJ databases">
        <title>Deep-cultivation of Planctomycetes and their phenomic and genomic characterization uncovers novel biology.</title>
        <authorList>
            <person name="Wiegand S."/>
            <person name="Jogler M."/>
            <person name="Boedeker C."/>
            <person name="Pinto D."/>
            <person name="Vollmers J."/>
            <person name="Rivas-Marin E."/>
            <person name="Kohn T."/>
            <person name="Peeters S.H."/>
            <person name="Heuer A."/>
            <person name="Rast P."/>
            <person name="Oberbeckmann S."/>
            <person name="Bunk B."/>
            <person name="Jeske O."/>
            <person name="Meyerdierks A."/>
            <person name="Storesund J.E."/>
            <person name="Kallscheuer N."/>
            <person name="Luecker S."/>
            <person name="Lage O.M."/>
            <person name="Pohl T."/>
            <person name="Merkel B.J."/>
            <person name="Hornburger P."/>
            <person name="Mueller R.-W."/>
            <person name="Bruemmer F."/>
            <person name="Labrenz M."/>
            <person name="Spormann A.M."/>
            <person name="Op den Camp H."/>
            <person name="Overmann J."/>
            <person name="Amann R."/>
            <person name="Jetten M.S.M."/>
            <person name="Mascher T."/>
            <person name="Medema M.H."/>
            <person name="Devos D.P."/>
            <person name="Kaster A.-K."/>
            <person name="Ovreas L."/>
            <person name="Rohde M."/>
            <person name="Galperin M.Y."/>
            <person name="Jogler C."/>
        </authorList>
    </citation>
    <scope>NUCLEOTIDE SEQUENCE [LARGE SCALE GENOMIC DNA]</scope>
    <source>
        <strain evidence="2 3">Mal4</strain>
    </source>
</reference>
<dbReference type="CDD" id="cd02947">
    <property type="entry name" value="TRX_family"/>
    <property type="match status" value="1"/>
</dbReference>
<dbReference type="Pfam" id="PF13620">
    <property type="entry name" value="CarboxypepD_reg"/>
    <property type="match status" value="1"/>
</dbReference>
<keyword evidence="2" id="KW-0472">Membrane</keyword>
<dbReference type="EMBL" id="CP036275">
    <property type="protein sequence ID" value="QDU36239.1"/>
    <property type="molecule type" value="Genomic_DNA"/>
</dbReference>
<proteinExistence type="predicted"/>
<feature type="chain" id="PRO_5021987390" evidence="1">
    <location>
        <begin position="31"/>
        <end position="991"/>
    </location>
</feature>
<dbReference type="Gene3D" id="3.40.30.10">
    <property type="entry name" value="Glutaredoxin"/>
    <property type="match status" value="1"/>
</dbReference>
<dbReference type="RefSeq" id="WP_197444030.1">
    <property type="nucleotide sequence ID" value="NZ_CP036275.1"/>
</dbReference>
<evidence type="ECO:0000313" key="2">
    <source>
        <dbReference type="EMBL" id="QDU36239.1"/>
    </source>
</evidence>
<organism evidence="2 3">
    <name type="scientific">Maioricimonas rarisocia</name>
    <dbReference type="NCBI Taxonomy" id="2528026"/>
    <lineage>
        <taxon>Bacteria</taxon>
        <taxon>Pseudomonadati</taxon>
        <taxon>Planctomycetota</taxon>
        <taxon>Planctomycetia</taxon>
        <taxon>Planctomycetales</taxon>
        <taxon>Planctomycetaceae</taxon>
        <taxon>Maioricimonas</taxon>
    </lineage>
</organism>
<dbReference type="KEGG" id="mri:Mal4_05230"/>
<keyword evidence="1" id="KW-0732">Signal</keyword>
<keyword evidence="2" id="KW-0812">Transmembrane</keyword>
<protein>
    <submittedName>
        <fullName evidence="2">Nickel uptake substrate-specific transmembrane region</fullName>
    </submittedName>
</protein>
<sequence length="991" mass="109464" precursor="true">MTSCRKGQFMMRSTLLSILCCGLFTPVVIAQSAPDDAVTITGRVLSADGTPVPDTTVRLNLHRDIGVVEATTDAEGRFTFSRPWDELRGRVLQVSVNDSRLQSVYEIPWQEQDWTGERIDLTLQPARRIEIEAVDGDGTPVSGARAGVICRPGPATTGVTGEDGRFVSWLAAQQNVRSVYAFASGEGFDYRSYELTVAQRQDPNAKPPELPNGPIRLTLDGVHPVTVQVVDDDGKPMDGVPIYPWILRRGTNSASINLSYVAGEVTQPTDAAGNATFEWLPAWQERPVTFWPHIDGYVRRRGSYDPNGGGGELTIRLQRLVPMRGRVVHANGEPAAGAIISVVGRGYDVDGLRKVTTTDAEGRYEIAVAPDMIYLVTARNEKERLAAAPQTGFAVRPGEPVDGIDFTLQPATRVHGRVMLGRNHEGVKDQQIVLYLHGTELSDIPGLTLPNPEEYRTRVMPQQALFMRTDSDGIYTFWVGPGRYSLRGPVQVSSGNGIHEFEVTDEEELSFNFRMLRPPVGRLTGRVVMGDPPRPVPDARIEAVHRHPRVHGDLKYKVDGEGRFDFERQLVPMTLYARTEDGTFAGIVEIGPDEMAVTIPLQPTAAVRGRLVDGQTKQPVAGRNLVWGVQVFEGEKMRSPFRHCFGGGIQSAEDGTFTLFPLVVGQTYDLTGRYPSGNLRFLTEIHAEDGSLIDLGDVELKPEPEPYRPPTIEERIAQAFAKDADEQLASARRDIPLTMQNLLVLFGDPTGDAVRQFYELRYDSSNRDMRTATYEYRIVAVSAAGDQRAKADDVAKSLGVNLDDGRAAFFGCVVDPDGSLLATVEAAELSTEGEMDAAKVLGFLEAHRPPRRNAHELLEQALATAKAENRRVIIQETATWCGPCIALSRFLDEHREVWEKDYLWIKLDHRWEGSREIADRLRDGASGGIPWWAILDADGEKLVTSNKDDGDNIGNPSSPSGQAHFRIMLNKTAIRMTEEEIDGLIEALRER</sequence>
<dbReference type="SUPFAM" id="SSF49464">
    <property type="entry name" value="Carboxypeptidase regulatory domain-like"/>
    <property type="match status" value="2"/>
</dbReference>
<accession>A0A517Z1D7</accession>
<evidence type="ECO:0000313" key="3">
    <source>
        <dbReference type="Proteomes" id="UP000320496"/>
    </source>
</evidence>
<dbReference type="Pfam" id="PF13899">
    <property type="entry name" value="Thioredoxin_7"/>
    <property type="match status" value="1"/>
</dbReference>